<proteinExistence type="predicted"/>
<dbReference type="GO" id="GO:0005886">
    <property type="term" value="C:plasma membrane"/>
    <property type="evidence" value="ECO:0007669"/>
    <property type="project" value="TreeGrafter"/>
</dbReference>
<reference evidence="6" key="1">
    <citation type="submission" date="2021-04" db="EMBL/GenBank/DDBJ databases">
        <authorList>
            <consortium name="Molecular Ecology Group"/>
        </authorList>
    </citation>
    <scope>NUCLEOTIDE SEQUENCE</scope>
</reference>
<evidence type="ECO:0000256" key="5">
    <source>
        <dbReference type="SAM" id="Phobius"/>
    </source>
</evidence>
<evidence type="ECO:0000256" key="4">
    <source>
        <dbReference type="ARBA" id="ARBA00023136"/>
    </source>
</evidence>
<dbReference type="InterPro" id="IPR050579">
    <property type="entry name" value="PMP-22/EMP/MP20-like"/>
</dbReference>
<feature type="transmembrane region" description="Helical" evidence="5">
    <location>
        <begin position="76"/>
        <end position="97"/>
    </location>
</feature>
<dbReference type="Proteomes" id="UP000678393">
    <property type="component" value="Unassembled WGS sequence"/>
</dbReference>
<evidence type="ECO:0000313" key="6">
    <source>
        <dbReference type="EMBL" id="CAG5135753.1"/>
    </source>
</evidence>
<evidence type="ECO:0000256" key="1">
    <source>
        <dbReference type="ARBA" id="ARBA00004141"/>
    </source>
</evidence>
<name>A0A8S4A1J1_9EUPU</name>
<feature type="transmembrane region" description="Helical" evidence="5">
    <location>
        <begin position="147"/>
        <end position="170"/>
    </location>
</feature>
<feature type="transmembrane region" description="Helical" evidence="5">
    <location>
        <begin position="117"/>
        <end position="135"/>
    </location>
</feature>
<dbReference type="Gene3D" id="1.20.140.150">
    <property type="match status" value="1"/>
</dbReference>
<feature type="transmembrane region" description="Helical" evidence="5">
    <location>
        <begin position="12"/>
        <end position="36"/>
    </location>
</feature>
<dbReference type="AlphaFoldDB" id="A0A8S4A1J1"/>
<protein>
    <submittedName>
        <fullName evidence="6">Uncharacterized protein</fullName>
    </submittedName>
</protein>
<keyword evidence="3 5" id="KW-1133">Transmembrane helix</keyword>
<keyword evidence="7" id="KW-1185">Reference proteome</keyword>
<sequence>MMGVWQDRRISYKIGFVGVILGVLMFIVGFCVPSWAHLTFVYGDHTLSMGLWQKCTGDLGICTISIDHDSPGWLKAVRALMCTSMFFAVSACIVGLYCNCILKVQFASSFFNKNMEASAMVAVAFGAFGLIIFASQVHNYSGQIGQIFWGFILVCVSNAIIGISAFLMLISHRFNIMSAQSHFAHRQFRESFHANVQLPDYSSDGGNQMFITTAEGHIDYGPPAYETVVNCIPQDEIAPPPYSQVVKSEK</sequence>
<accession>A0A8S4A1J1</accession>
<dbReference type="EMBL" id="CAJHNH020008455">
    <property type="protein sequence ID" value="CAG5135753.1"/>
    <property type="molecule type" value="Genomic_DNA"/>
</dbReference>
<dbReference type="PANTHER" id="PTHR10671:SF108">
    <property type="entry name" value="CLAUDIN FAMILY PROTEIN-RELATED"/>
    <property type="match status" value="1"/>
</dbReference>
<keyword evidence="2 5" id="KW-0812">Transmembrane</keyword>
<evidence type="ECO:0000313" key="7">
    <source>
        <dbReference type="Proteomes" id="UP000678393"/>
    </source>
</evidence>
<comment type="caution">
    <text evidence="6">The sequence shown here is derived from an EMBL/GenBank/DDBJ whole genome shotgun (WGS) entry which is preliminary data.</text>
</comment>
<comment type="subcellular location">
    <subcellularLocation>
        <location evidence="1">Membrane</location>
        <topology evidence="1">Multi-pass membrane protein</topology>
    </subcellularLocation>
</comment>
<evidence type="ECO:0000256" key="2">
    <source>
        <dbReference type="ARBA" id="ARBA00022692"/>
    </source>
</evidence>
<gene>
    <name evidence="6" type="ORF">CUNI_LOCUS21311</name>
</gene>
<dbReference type="PANTHER" id="PTHR10671">
    <property type="entry name" value="EPITHELIAL MEMBRANE PROTEIN-RELATED"/>
    <property type="match status" value="1"/>
</dbReference>
<organism evidence="6 7">
    <name type="scientific">Candidula unifasciata</name>
    <dbReference type="NCBI Taxonomy" id="100452"/>
    <lineage>
        <taxon>Eukaryota</taxon>
        <taxon>Metazoa</taxon>
        <taxon>Spiralia</taxon>
        <taxon>Lophotrochozoa</taxon>
        <taxon>Mollusca</taxon>
        <taxon>Gastropoda</taxon>
        <taxon>Heterobranchia</taxon>
        <taxon>Euthyneura</taxon>
        <taxon>Panpulmonata</taxon>
        <taxon>Eupulmonata</taxon>
        <taxon>Stylommatophora</taxon>
        <taxon>Helicina</taxon>
        <taxon>Helicoidea</taxon>
        <taxon>Geomitridae</taxon>
        <taxon>Candidula</taxon>
    </lineage>
</organism>
<dbReference type="OrthoDB" id="6125324at2759"/>
<evidence type="ECO:0000256" key="3">
    <source>
        <dbReference type="ARBA" id="ARBA00022989"/>
    </source>
</evidence>
<keyword evidence="4 5" id="KW-0472">Membrane</keyword>